<dbReference type="OrthoDB" id="4140098at2"/>
<dbReference type="PRINTS" id="PR00039">
    <property type="entry name" value="HTHLYSR"/>
</dbReference>
<dbReference type="InterPro" id="IPR036388">
    <property type="entry name" value="WH-like_DNA-bd_sf"/>
</dbReference>
<feature type="domain" description="HTH lysR-type" evidence="5">
    <location>
        <begin position="1"/>
        <end position="58"/>
    </location>
</feature>
<dbReference type="PANTHER" id="PTHR30346">
    <property type="entry name" value="TRANSCRIPTIONAL DUAL REGULATOR HCAR-RELATED"/>
    <property type="match status" value="1"/>
</dbReference>
<comment type="similarity">
    <text evidence="1">Belongs to the LysR transcriptional regulatory family.</text>
</comment>
<dbReference type="GO" id="GO:0003700">
    <property type="term" value="F:DNA-binding transcription factor activity"/>
    <property type="evidence" value="ECO:0007669"/>
    <property type="project" value="InterPro"/>
</dbReference>
<dbReference type="InterPro" id="IPR000847">
    <property type="entry name" value="LysR_HTH_N"/>
</dbReference>
<dbReference type="PROSITE" id="PS50931">
    <property type="entry name" value="HTH_LYSR"/>
    <property type="match status" value="1"/>
</dbReference>
<dbReference type="SUPFAM" id="SSF53850">
    <property type="entry name" value="Periplasmic binding protein-like II"/>
    <property type="match status" value="1"/>
</dbReference>
<dbReference type="GO" id="GO:0032993">
    <property type="term" value="C:protein-DNA complex"/>
    <property type="evidence" value="ECO:0007669"/>
    <property type="project" value="TreeGrafter"/>
</dbReference>
<evidence type="ECO:0000313" key="7">
    <source>
        <dbReference type="Proteomes" id="UP000063699"/>
    </source>
</evidence>
<keyword evidence="3" id="KW-0238">DNA-binding</keyword>
<dbReference type="InterPro" id="IPR005119">
    <property type="entry name" value="LysR_subst-bd"/>
</dbReference>
<dbReference type="EMBL" id="CP012752">
    <property type="protein sequence ID" value="ALG15447.1"/>
    <property type="molecule type" value="Genomic_DNA"/>
</dbReference>
<dbReference type="Pfam" id="PF00126">
    <property type="entry name" value="HTH_1"/>
    <property type="match status" value="1"/>
</dbReference>
<reference evidence="6 7" key="1">
    <citation type="submission" date="2015-07" db="EMBL/GenBank/DDBJ databases">
        <title>Genome sequencing of Kibdelosporangium phytohabitans.</title>
        <authorList>
            <person name="Qin S."/>
            <person name="Xing K."/>
        </authorList>
    </citation>
    <scope>NUCLEOTIDE SEQUENCE [LARGE SCALE GENOMIC DNA]</scope>
    <source>
        <strain evidence="6 7">KLBMP1111</strain>
    </source>
</reference>
<evidence type="ECO:0000256" key="3">
    <source>
        <dbReference type="ARBA" id="ARBA00023125"/>
    </source>
</evidence>
<evidence type="ECO:0000256" key="2">
    <source>
        <dbReference type="ARBA" id="ARBA00023015"/>
    </source>
</evidence>
<protein>
    <submittedName>
        <fullName evidence="6">LysR family transcriptional regulator</fullName>
    </submittedName>
</protein>
<name>A0A0N7F5X5_9PSEU</name>
<evidence type="ECO:0000256" key="4">
    <source>
        <dbReference type="ARBA" id="ARBA00023163"/>
    </source>
</evidence>
<dbReference type="KEGG" id="kphy:AOZ06_40970"/>
<evidence type="ECO:0000256" key="1">
    <source>
        <dbReference type="ARBA" id="ARBA00009437"/>
    </source>
</evidence>
<dbReference type="Proteomes" id="UP000063699">
    <property type="component" value="Chromosome"/>
</dbReference>
<accession>A0A0N7F5X5</accession>
<evidence type="ECO:0000259" key="5">
    <source>
        <dbReference type="PROSITE" id="PS50931"/>
    </source>
</evidence>
<proteinExistence type="inferred from homology"/>
<organism evidence="6 7">
    <name type="scientific">Kibdelosporangium phytohabitans</name>
    <dbReference type="NCBI Taxonomy" id="860235"/>
    <lineage>
        <taxon>Bacteria</taxon>
        <taxon>Bacillati</taxon>
        <taxon>Actinomycetota</taxon>
        <taxon>Actinomycetes</taxon>
        <taxon>Pseudonocardiales</taxon>
        <taxon>Pseudonocardiaceae</taxon>
        <taxon>Kibdelosporangium</taxon>
    </lineage>
</organism>
<dbReference type="STRING" id="860235.AOZ06_40970"/>
<dbReference type="AlphaFoldDB" id="A0A0N7F5X5"/>
<keyword evidence="7" id="KW-1185">Reference proteome</keyword>
<gene>
    <name evidence="6" type="ORF">AOZ06_40970</name>
</gene>
<dbReference type="SUPFAM" id="SSF46785">
    <property type="entry name" value="Winged helix' DNA-binding domain"/>
    <property type="match status" value="1"/>
</dbReference>
<sequence length="281" mass="30643">METRELLYFVTVADELHFGRAAERLRIAQPPLSRAIRQLEQRLGVTLFERTSRKVQLTDAGSVLVHEARKALDAVAAASRRTRRVTRPRLVLAMKAGGDGGMLQDILDVYTSEPDALPVELFVCGIGEQSLALRDGRADVAILHLPYDDVSGFDTEQLRTESAVAILPARHRLAGRERLWMADLDGEPMPRWRGMPGDGPLVRDAAQLMQLVAVGQVVAVLPSSARIGLREDLVAVPVVDGPISAILVGWPERSSSRAVAAFARAATAVAERECLPHVERA</sequence>
<dbReference type="Pfam" id="PF03466">
    <property type="entry name" value="LysR_substrate"/>
    <property type="match status" value="1"/>
</dbReference>
<keyword evidence="4" id="KW-0804">Transcription</keyword>
<keyword evidence="2" id="KW-0805">Transcription regulation</keyword>
<dbReference type="Gene3D" id="1.10.10.10">
    <property type="entry name" value="Winged helix-like DNA-binding domain superfamily/Winged helix DNA-binding domain"/>
    <property type="match status" value="1"/>
</dbReference>
<dbReference type="GO" id="GO:0003677">
    <property type="term" value="F:DNA binding"/>
    <property type="evidence" value="ECO:0007669"/>
    <property type="project" value="UniProtKB-KW"/>
</dbReference>
<dbReference type="Gene3D" id="3.40.190.10">
    <property type="entry name" value="Periplasmic binding protein-like II"/>
    <property type="match status" value="2"/>
</dbReference>
<evidence type="ECO:0000313" key="6">
    <source>
        <dbReference type="EMBL" id="ALG15447.1"/>
    </source>
</evidence>
<dbReference type="FunFam" id="1.10.10.10:FF:000001">
    <property type="entry name" value="LysR family transcriptional regulator"/>
    <property type="match status" value="1"/>
</dbReference>
<dbReference type="PANTHER" id="PTHR30346:SF0">
    <property type="entry name" value="HCA OPERON TRANSCRIPTIONAL ACTIVATOR HCAR"/>
    <property type="match status" value="1"/>
</dbReference>
<dbReference type="InterPro" id="IPR036390">
    <property type="entry name" value="WH_DNA-bd_sf"/>
</dbReference>